<dbReference type="EMBL" id="MU004233">
    <property type="protein sequence ID" value="KAF2671471.1"/>
    <property type="molecule type" value="Genomic_DNA"/>
</dbReference>
<dbReference type="Proteomes" id="UP000799302">
    <property type="component" value="Unassembled WGS sequence"/>
</dbReference>
<sequence length="447" mass="49863">MRDDDGLLTELYNALEGQPSSIFLHELILEGWVEAGDQDMARETAMMSMSLDPNNAIGNRYLKRRGAAGSRRQPKMASPPPQKTTSKSHQVPRSAAILETEEQRNEAERTLEAGYKELMLVARILKEEVRGLSEMEHTTSEHLDGQSSGSPFDNPGLGDMLSVMEAISGGDISVAVPMPQPLSVQELARAIKKSPGQIEELIAEDFENVNGWASSQNEGITTDEKRQRVLKRMHLLEAALPESMEKEIAAAFAHFERDQLNKRYANDETMYGDRVEDIPRGRFMVTEDNYAWDMEELSKALEVNSGVMRNPLSKQLFSQADIKKILAHPLGRQLRQLQLSQSKLKKGVRPATIEKIQKLGQVMLADQSEDAGPSREAMDEFLGFVVTLPDSEQKTINSLKIAATDRHTGQPYDYTIGESVKDAKANTTCFHKVGDYLTQAAKYLRKG</sequence>
<feature type="region of interest" description="Disordered" evidence="1">
    <location>
        <begin position="66"/>
        <end position="105"/>
    </location>
</feature>
<keyword evidence="3" id="KW-1185">Reference proteome</keyword>
<dbReference type="OrthoDB" id="5379086at2759"/>
<name>A0A6A6UIU3_9PEZI</name>
<evidence type="ECO:0000313" key="3">
    <source>
        <dbReference type="Proteomes" id="UP000799302"/>
    </source>
</evidence>
<evidence type="ECO:0000256" key="1">
    <source>
        <dbReference type="SAM" id="MobiDB-lite"/>
    </source>
</evidence>
<organism evidence="2 3">
    <name type="scientific">Microthyrium microscopicum</name>
    <dbReference type="NCBI Taxonomy" id="703497"/>
    <lineage>
        <taxon>Eukaryota</taxon>
        <taxon>Fungi</taxon>
        <taxon>Dikarya</taxon>
        <taxon>Ascomycota</taxon>
        <taxon>Pezizomycotina</taxon>
        <taxon>Dothideomycetes</taxon>
        <taxon>Dothideomycetes incertae sedis</taxon>
        <taxon>Microthyriales</taxon>
        <taxon>Microthyriaceae</taxon>
        <taxon>Microthyrium</taxon>
    </lineage>
</organism>
<protein>
    <submittedName>
        <fullName evidence="2">Uncharacterized protein</fullName>
    </submittedName>
</protein>
<evidence type="ECO:0000313" key="2">
    <source>
        <dbReference type="EMBL" id="KAF2671471.1"/>
    </source>
</evidence>
<dbReference type="AlphaFoldDB" id="A0A6A6UIU3"/>
<gene>
    <name evidence="2" type="ORF">BT63DRAFT_423673</name>
</gene>
<proteinExistence type="predicted"/>
<reference evidence="2" key="1">
    <citation type="journal article" date="2020" name="Stud. Mycol.">
        <title>101 Dothideomycetes genomes: a test case for predicting lifestyles and emergence of pathogens.</title>
        <authorList>
            <person name="Haridas S."/>
            <person name="Albert R."/>
            <person name="Binder M."/>
            <person name="Bloem J."/>
            <person name="Labutti K."/>
            <person name="Salamov A."/>
            <person name="Andreopoulos B."/>
            <person name="Baker S."/>
            <person name="Barry K."/>
            <person name="Bills G."/>
            <person name="Bluhm B."/>
            <person name="Cannon C."/>
            <person name="Castanera R."/>
            <person name="Culley D."/>
            <person name="Daum C."/>
            <person name="Ezra D."/>
            <person name="Gonzalez J."/>
            <person name="Henrissat B."/>
            <person name="Kuo A."/>
            <person name="Liang C."/>
            <person name="Lipzen A."/>
            <person name="Lutzoni F."/>
            <person name="Magnuson J."/>
            <person name="Mondo S."/>
            <person name="Nolan M."/>
            <person name="Ohm R."/>
            <person name="Pangilinan J."/>
            <person name="Park H.-J."/>
            <person name="Ramirez L."/>
            <person name="Alfaro M."/>
            <person name="Sun H."/>
            <person name="Tritt A."/>
            <person name="Yoshinaga Y."/>
            <person name="Zwiers L.-H."/>
            <person name="Turgeon B."/>
            <person name="Goodwin S."/>
            <person name="Spatafora J."/>
            <person name="Crous P."/>
            <person name="Grigoriev I."/>
        </authorList>
    </citation>
    <scope>NUCLEOTIDE SEQUENCE</scope>
    <source>
        <strain evidence="2">CBS 115976</strain>
    </source>
</reference>
<accession>A0A6A6UIU3</accession>